<comment type="pathway">
    <text evidence="3">Carbohydrate degradation; pentose phosphate pathway; D-ribose 5-phosphate from D-ribulose 5-phosphate (non-oxidative stage): step 1/1.</text>
</comment>
<dbReference type="UniPathway" id="UPA00115">
    <property type="reaction ID" value="UER00412"/>
</dbReference>
<dbReference type="PANTHER" id="PTHR11934:SF0">
    <property type="entry name" value="RIBOSE-5-PHOSPHATE ISOMERASE"/>
    <property type="match status" value="1"/>
</dbReference>
<dbReference type="HAMAP" id="MF_00170">
    <property type="entry name" value="Rib_5P_isom_A"/>
    <property type="match status" value="1"/>
</dbReference>
<dbReference type="PANTHER" id="PTHR11934">
    <property type="entry name" value="RIBOSE-5-PHOSPHATE ISOMERASE"/>
    <property type="match status" value="1"/>
</dbReference>
<sequence length="231" mass="24708">MTADQQKKAAAIAALEYVKAGNKVGLGTGSTANHFIEALAEKARGGFDVECVATSRASFQLAQSLGLKMTTLEKQPHLDVTVDGADEFDANWQLIKGGGGALLVEKIVATSSRYMVVIADQSKKVNALGRFPLPVEVVPFGVNATSWKIDRALRILDLKGKQVLRLKDGKPFVTDSGNAIIDVTIGHIPDPRRLDNLLKSIPGVVDHGLFIDICGIVLMGTDDGVQTFRKA</sequence>
<dbReference type="Proteomes" id="UP000248795">
    <property type="component" value="Unassembled WGS sequence"/>
</dbReference>
<feature type="binding site" evidence="3">
    <location>
        <position position="123"/>
    </location>
    <ligand>
        <name>substrate</name>
    </ligand>
</feature>
<dbReference type="GO" id="GO:0009052">
    <property type="term" value="P:pentose-phosphate shunt, non-oxidative branch"/>
    <property type="evidence" value="ECO:0007669"/>
    <property type="project" value="UniProtKB-UniRule"/>
</dbReference>
<reference evidence="5" key="1">
    <citation type="submission" date="2018-06" db="EMBL/GenBank/DDBJ databases">
        <title>Aestuariibacter litoralis strain KCTC 52945T.</title>
        <authorList>
            <person name="Li X."/>
            <person name="Salam N."/>
            <person name="Li J.-L."/>
            <person name="Chen Y.-M."/>
            <person name="Yang Z.-W."/>
            <person name="Zhang L.-Y."/>
            <person name="Han M.-X."/>
            <person name="Xiao M."/>
            <person name="Li W.-J."/>
        </authorList>
    </citation>
    <scope>NUCLEOTIDE SEQUENCE [LARGE SCALE GENOMIC DNA]</scope>
    <source>
        <strain evidence="5">KCTC 52945</strain>
    </source>
</reference>
<dbReference type="SUPFAM" id="SSF75445">
    <property type="entry name" value="D-ribose-5-phosphate isomerase (RpiA), lid domain"/>
    <property type="match status" value="1"/>
</dbReference>
<comment type="similarity">
    <text evidence="3">Belongs to the ribose 5-phosphate isomerase family.</text>
</comment>
<organism evidence="4 5">
    <name type="scientific">Aestuariivirga litoralis</name>
    <dbReference type="NCBI Taxonomy" id="2650924"/>
    <lineage>
        <taxon>Bacteria</taxon>
        <taxon>Pseudomonadati</taxon>
        <taxon>Pseudomonadota</taxon>
        <taxon>Alphaproteobacteria</taxon>
        <taxon>Hyphomicrobiales</taxon>
        <taxon>Aestuariivirgaceae</taxon>
        <taxon>Aestuariivirga</taxon>
    </lineage>
</organism>
<dbReference type="GO" id="GO:0005829">
    <property type="term" value="C:cytosol"/>
    <property type="evidence" value="ECO:0007669"/>
    <property type="project" value="TreeGrafter"/>
</dbReference>
<dbReference type="NCBIfam" id="NF001924">
    <property type="entry name" value="PRK00702.1"/>
    <property type="match status" value="1"/>
</dbReference>
<gene>
    <name evidence="3" type="primary">rpiA</name>
    <name evidence="4" type="ORF">DK847_04545</name>
</gene>
<feature type="binding site" evidence="3">
    <location>
        <begin position="96"/>
        <end position="99"/>
    </location>
    <ligand>
        <name>substrate</name>
    </ligand>
</feature>
<evidence type="ECO:0000256" key="1">
    <source>
        <dbReference type="ARBA" id="ARBA00001713"/>
    </source>
</evidence>
<evidence type="ECO:0000313" key="5">
    <source>
        <dbReference type="Proteomes" id="UP000248795"/>
    </source>
</evidence>
<comment type="caution">
    <text evidence="4">The sequence shown here is derived from an EMBL/GenBank/DDBJ whole genome shotgun (WGS) entry which is preliminary data.</text>
</comment>
<feature type="binding site" evidence="3">
    <location>
        <begin position="83"/>
        <end position="86"/>
    </location>
    <ligand>
        <name>substrate</name>
    </ligand>
</feature>
<evidence type="ECO:0000256" key="3">
    <source>
        <dbReference type="HAMAP-Rule" id="MF_00170"/>
    </source>
</evidence>
<comment type="catalytic activity">
    <reaction evidence="1 3">
        <text>aldehydo-D-ribose 5-phosphate = D-ribulose 5-phosphate</text>
        <dbReference type="Rhea" id="RHEA:14657"/>
        <dbReference type="ChEBI" id="CHEBI:58121"/>
        <dbReference type="ChEBI" id="CHEBI:58273"/>
        <dbReference type="EC" id="5.3.1.6"/>
    </reaction>
</comment>
<dbReference type="InterPro" id="IPR004788">
    <property type="entry name" value="Ribose5P_isomerase_type_A"/>
</dbReference>
<evidence type="ECO:0000313" key="4">
    <source>
        <dbReference type="EMBL" id="PZF77710.1"/>
    </source>
</evidence>
<feature type="active site" description="Proton acceptor" evidence="3">
    <location>
        <position position="105"/>
    </location>
</feature>
<dbReference type="GO" id="GO:0006014">
    <property type="term" value="P:D-ribose metabolic process"/>
    <property type="evidence" value="ECO:0007669"/>
    <property type="project" value="TreeGrafter"/>
</dbReference>
<dbReference type="CDD" id="cd01398">
    <property type="entry name" value="RPI_A"/>
    <property type="match status" value="1"/>
</dbReference>
<evidence type="ECO:0000256" key="2">
    <source>
        <dbReference type="ARBA" id="ARBA00023235"/>
    </source>
</evidence>
<dbReference type="NCBIfam" id="TIGR00021">
    <property type="entry name" value="rpiA"/>
    <property type="match status" value="1"/>
</dbReference>
<accession>A0A2W2AYM4</accession>
<dbReference type="SUPFAM" id="SSF100950">
    <property type="entry name" value="NagB/RpiA/CoA transferase-like"/>
    <property type="match status" value="1"/>
</dbReference>
<keyword evidence="2 3" id="KW-0413">Isomerase</keyword>
<dbReference type="Gene3D" id="3.30.70.260">
    <property type="match status" value="1"/>
</dbReference>
<dbReference type="EC" id="5.3.1.6" evidence="3"/>
<name>A0A2W2AYM4_9HYPH</name>
<keyword evidence="5" id="KW-1185">Reference proteome</keyword>
<dbReference type="Gene3D" id="3.40.50.1360">
    <property type="match status" value="1"/>
</dbReference>
<dbReference type="GO" id="GO:0004751">
    <property type="term" value="F:ribose-5-phosphate isomerase activity"/>
    <property type="evidence" value="ECO:0007669"/>
    <property type="project" value="UniProtKB-UniRule"/>
</dbReference>
<feature type="binding site" evidence="3">
    <location>
        <begin position="28"/>
        <end position="31"/>
    </location>
    <ligand>
        <name>substrate</name>
    </ligand>
</feature>
<dbReference type="Pfam" id="PF06026">
    <property type="entry name" value="Rib_5-P_isom_A"/>
    <property type="match status" value="1"/>
</dbReference>
<dbReference type="AlphaFoldDB" id="A0A2W2AYM4"/>
<comment type="function">
    <text evidence="3">Catalyzes the reversible conversion of ribose-5-phosphate to ribulose 5-phosphate.</text>
</comment>
<dbReference type="RefSeq" id="WP_111196457.1">
    <property type="nucleotide sequence ID" value="NZ_QKVK01000002.1"/>
</dbReference>
<dbReference type="EMBL" id="QKVK01000002">
    <property type="protein sequence ID" value="PZF77710.1"/>
    <property type="molecule type" value="Genomic_DNA"/>
</dbReference>
<dbReference type="InterPro" id="IPR020672">
    <property type="entry name" value="Ribose5P_isomerase_typA_subgr"/>
</dbReference>
<comment type="subunit">
    <text evidence="3">Homodimer.</text>
</comment>
<dbReference type="InterPro" id="IPR037171">
    <property type="entry name" value="NagB/RpiA_transferase-like"/>
</dbReference>
<protein>
    <recommendedName>
        <fullName evidence="3">Ribose-5-phosphate isomerase A</fullName>
        <ecNumber evidence="3">5.3.1.6</ecNumber>
    </recommendedName>
    <alternativeName>
        <fullName evidence="3">Phosphoriboisomerase A</fullName>
        <shortName evidence="3">PRI</shortName>
    </alternativeName>
</protein>
<dbReference type="FunFam" id="3.40.50.1360:FF:000001">
    <property type="entry name" value="Ribose-5-phosphate isomerase A"/>
    <property type="match status" value="1"/>
</dbReference>
<proteinExistence type="inferred from homology"/>